<reference evidence="3" key="1">
    <citation type="journal article" date="2017" name="Nat. Microbiol.">
        <title>Global analysis of biosynthetic gene clusters reveals vast potential of secondary metabolite production in Penicillium species.</title>
        <authorList>
            <person name="Nielsen J.C."/>
            <person name="Grijseels S."/>
            <person name="Prigent S."/>
            <person name="Ji B."/>
            <person name="Dainat J."/>
            <person name="Nielsen K.F."/>
            <person name="Frisvad J.C."/>
            <person name="Workman M."/>
            <person name="Nielsen J."/>
        </authorList>
    </citation>
    <scope>NUCLEOTIDE SEQUENCE [LARGE SCALE GENOMIC DNA]</scope>
    <source>
        <strain evidence="3">IBT 11843</strain>
    </source>
</reference>
<dbReference type="Proteomes" id="UP000191522">
    <property type="component" value="Unassembled WGS sequence"/>
</dbReference>
<keyword evidence="3" id="KW-1185">Reference proteome</keyword>
<evidence type="ECO:0000313" key="3">
    <source>
        <dbReference type="Proteomes" id="UP000191522"/>
    </source>
</evidence>
<dbReference type="OMA" id="MYVEPSG"/>
<dbReference type="OrthoDB" id="5430620at2759"/>
<gene>
    <name evidence="2" type="ORF">PENDEC_c005G00899</name>
</gene>
<name>A0A1V6PG58_PENDC</name>
<comment type="caution">
    <text evidence="2">The sequence shown here is derived from an EMBL/GenBank/DDBJ whole genome shotgun (WGS) entry which is preliminary data.</text>
</comment>
<evidence type="ECO:0000256" key="1">
    <source>
        <dbReference type="SAM" id="SignalP"/>
    </source>
</evidence>
<feature type="signal peptide" evidence="1">
    <location>
        <begin position="1"/>
        <end position="16"/>
    </location>
</feature>
<sequence>MKTVIASLALPLLAAAAPAPAPAPAIHTRQTNPPFTVMAIRSGSPIHYAQMNAAGQKFWLGDKTSSYCPDTEGVVCPAGNQTVIAGGSALDVEVPGGQQIYVDPSGALSFTQAHSASIPPGSAIGGPVYEPGNPWSHYTFNGWGASGFMACPTDNRWQVFAAMQNATVPSGNVGDCLGFSAMALTYKGPVPAWQYV</sequence>
<accession>A0A1V6PG58</accession>
<proteinExistence type="predicted"/>
<keyword evidence="1" id="KW-0732">Signal</keyword>
<evidence type="ECO:0008006" key="4">
    <source>
        <dbReference type="Google" id="ProtNLM"/>
    </source>
</evidence>
<evidence type="ECO:0000313" key="2">
    <source>
        <dbReference type="EMBL" id="OQD76019.1"/>
    </source>
</evidence>
<organism evidence="2 3">
    <name type="scientific">Penicillium decumbens</name>
    <dbReference type="NCBI Taxonomy" id="69771"/>
    <lineage>
        <taxon>Eukaryota</taxon>
        <taxon>Fungi</taxon>
        <taxon>Dikarya</taxon>
        <taxon>Ascomycota</taxon>
        <taxon>Pezizomycotina</taxon>
        <taxon>Eurotiomycetes</taxon>
        <taxon>Eurotiomycetidae</taxon>
        <taxon>Eurotiales</taxon>
        <taxon>Aspergillaceae</taxon>
        <taxon>Penicillium</taxon>
    </lineage>
</organism>
<dbReference type="STRING" id="69771.A0A1V6PG58"/>
<dbReference type="PANTHER" id="PTHR42047">
    <property type="entry name" value="PROTEIN, PUTATIVE (AFU_ORTHOLOGUE AFUA_6G03560)-RELATED"/>
    <property type="match status" value="1"/>
</dbReference>
<feature type="chain" id="PRO_5012280176" description="IgE-binding protein" evidence="1">
    <location>
        <begin position="17"/>
        <end position="196"/>
    </location>
</feature>
<dbReference type="AlphaFoldDB" id="A0A1V6PG58"/>
<dbReference type="EMBL" id="MDYL01000005">
    <property type="protein sequence ID" value="OQD76019.1"/>
    <property type="molecule type" value="Genomic_DNA"/>
</dbReference>
<dbReference type="PANTHER" id="PTHR42047:SF1">
    <property type="entry name" value="PROTEIN, PUTATIVE (AFU_ORTHOLOGUE AFUA_6G03560)-RELATED"/>
    <property type="match status" value="1"/>
</dbReference>
<dbReference type="InterPro" id="IPR052820">
    <property type="entry name" value="PhiA_domain"/>
</dbReference>
<protein>
    <recommendedName>
        <fullName evidence="4">IgE-binding protein</fullName>
    </recommendedName>
</protein>